<dbReference type="EMBL" id="BSCH01000048">
    <property type="protein sequence ID" value="GLG92191.1"/>
    <property type="molecule type" value="Genomic_DNA"/>
</dbReference>
<dbReference type="InterPro" id="IPR027417">
    <property type="entry name" value="P-loop_NTPase"/>
</dbReference>
<reference evidence="1" key="3">
    <citation type="journal article" date="2023" name="Int. J. Syst. Evol. Microbiol.">
        <title>Sellimonas catena sp. nov., isolated from human faeces.</title>
        <authorList>
            <person name="Hisatomi A."/>
            <person name="Ohkuma M."/>
            <person name="Sakamoto M."/>
        </authorList>
    </citation>
    <scope>NUCLEOTIDE SEQUENCE</scope>
    <source>
        <strain evidence="1">18CBH55</strain>
    </source>
</reference>
<reference evidence="1" key="2">
    <citation type="submission" date="2022-11" db="EMBL/GenBank/DDBJ databases">
        <title>Draft genome sequence of Sellimonas catena strain 18CBH55.</title>
        <authorList>
            <person name="Atsushi H."/>
            <person name="Moriya O."/>
            <person name="Mitsuo S."/>
        </authorList>
    </citation>
    <scope>NUCLEOTIDE SEQUENCE</scope>
    <source>
        <strain evidence="1">18CBH55</strain>
    </source>
</reference>
<name>A0A9W6CED8_9FIRM</name>
<gene>
    <name evidence="1" type="ORF">Selli2_36190</name>
</gene>
<protein>
    <submittedName>
        <fullName evidence="1">Uncharacterized protein</fullName>
    </submittedName>
</protein>
<accession>A0A9W6CED8</accession>
<dbReference type="RefSeq" id="WP_281846041.1">
    <property type="nucleotide sequence ID" value="NZ_BSCH01000048.1"/>
</dbReference>
<dbReference type="Proteomes" id="UP001145094">
    <property type="component" value="Unassembled WGS sequence"/>
</dbReference>
<organism evidence="1 2">
    <name type="scientific">Sellimonas catena</name>
    <dbReference type="NCBI Taxonomy" id="2994035"/>
    <lineage>
        <taxon>Bacteria</taxon>
        <taxon>Bacillati</taxon>
        <taxon>Bacillota</taxon>
        <taxon>Clostridia</taxon>
        <taxon>Lachnospirales</taxon>
        <taxon>Lachnospiraceae</taxon>
        <taxon>Sellimonas</taxon>
    </lineage>
</organism>
<sequence length="1135" mass="135239">MKYLTEAFENEFVEYRKEKKIYSGILFEKLVFMLLEELFPSFSWHDTPITHDGSKDFYAQYDETLYWAECKNYSDKISLQTIAPTLVMAQLCNADEIYFFSQSEIKDNVKKKLCYYANINQKKIRFYDDIALEQIIFEQKRVYNHFFKSYHFSNVDFCKETTPVILYDYLKNPFLNKKKDESFFSPTNLPVFKINEIITIHIYGINNSSKNNAAITVQINPDCKDLLCFELLDEHMKRSEIINYFYSAEITPNETCFHSINLKIISHKAQLELPQLIVNIEQGGYTKEKKLGGLNFHCDLLHRSVFLDSFYQNILYVLEQKILNQNVLSGILLIGSSGTGKTRTLEETLSLLVKYNYRVLNFIGVEHDSGKNILKEIIYILFEVSEELIMQSFTIKDASDSLSDIFEMLYKMNQNKISSVDITDQYGELIFERMIQGKYALIIDNIQYFDYPLLHFLEKLIIYVKNCGRGNSLFLAFSINTDYASENTDITKIKFLFQQLQNTNVCRMATWFLDGFHSPGSALEFIKQLLGINNANYDALFQKILDKTSLLPFYIECIVEVFRNFKSVTFSESRCIIQNPVLFEDELTNLPDSVEGNIERRWQFFIQHHPNEDNYINLLSIVHIFGECDKDLLMSLRLNTALLKDLCKYHILKREETVNTDKYTFIHDLMEKFFCEYISDFDNIAYEYLTKTGYKHLKNFYPIVYNLCILYSKNYTTEELVTIIQAGIHIEIPYKIFYSYYKNCMKAILESYESFICKNEWYDLVYFIAKQLKLRIGNKAAYDMISKLFGTLENGNFEDRYYYNRFGELLFFYGEINQQLTYYQDVISLYLKYLDRYKILEKSNSTEEIRSNITFIYNRLSVAYKHFPDCVRHQKHLHYINLSLYMSRTLKNRQFLAENCYDKGSYYYCHIKYKKRVLDYWESCCNLVKKYHIKVMTLHYIEHRIQMALIRQQTDEIPQLLDKGFDYIEHGKYNEQAIYFKRFFYYAKAIYYLLKRTDYEIVHNSLQHAEEALLMLGKNNMTYINYLRGKLYACLNDSEHTYEFYKEAYLQAFDLTILHKDTFIDLLTEDMLIKFRELNIDQKNFPINYLKKENHCLMAKRLFSMDKKQFLIFRNNYRAKSIIQSLDGKENYPNI</sequence>
<dbReference type="AlphaFoldDB" id="A0A9W6CED8"/>
<comment type="caution">
    <text evidence="1">The sequence shown here is derived from an EMBL/GenBank/DDBJ whole genome shotgun (WGS) entry which is preliminary data.</text>
</comment>
<dbReference type="InterPro" id="IPR011335">
    <property type="entry name" value="Restrct_endonuc-II-like"/>
</dbReference>
<evidence type="ECO:0000313" key="1">
    <source>
        <dbReference type="EMBL" id="GLG92191.1"/>
    </source>
</evidence>
<evidence type="ECO:0000313" key="2">
    <source>
        <dbReference type="Proteomes" id="UP001145094"/>
    </source>
</evidence>
<proteinExistence type="predicted"/>
<dbReference type="Gene3D" id="3.40.50.300">
    <property type="entry name" value="P-loop containing nucleotide triphosphate hydrolases"/>
    <property type="match status" value="1"/>
</dbReference>
<dbReference type="SUPFAM" id="SSF52540">
    <property type="entry name" value="P-loop containing nucleoside triphosphate hydrolases"/>
    <property type="match status" value="1"/>
</dbReference>
<reference evidence="1" key="1">
    <citation type="submission" date="2022-11" db="EMBL/GenBank/DDBJ databases">
        <title>Draft genome sequence of Sellimonas catena strain 18CBH55.</title>
        <authorList>
            <person name="Hisatomi A."/>
            <person name="Ohkuma M."/>
            <person name="Sakamoto M."/>
        </authorList>
    </citation>
    <scope>NUCLEOTIDE SEQUENCE</scope>
    <source>
        <strain evidence="1">18CBH55</strain>
    </source>
</reference>
<dbReference type="SUPFAM" id="SSF52980">
    <property type="entry name" value="Restriction endonuclease-like"/>
    <property type="match status" value="1"/>
</dbReference>